<dbReference type="EMBL" id="BAABKQ010000001">
    <property type="protein sequence ID" value="GAA4804162.1"/>
    <property type="molecule type" value="Genomic_DNA"/>
</dbReference>
<dbReference type="SUPFAM" id="SSF54427">
    <property type="entry name" value="NTF2-like"/>
    <property type="match status" value="1"/>
</dbReference>
<evidence type="ECO:0000259" key="1">
    <source>
        <dbReference type="Pfam" id="PF07858"/>
    </source>
</evidence>
<proteinExistence type="predicted"/>
<comment type="caution">
    <text evidence="2">The sequence shown here is derived from an EMBL/GenBank/DDBJ whole genome shotgun (WGS) entry which is preliminary data.</text>
</comment>
<gene>
    <name evidence="2" type="ORF">GCM10023353_03310</name>
</gene>
<evidence type="ECO:0000313" key="3">
    <source>
        <dbReference type="Proteomes" id="UP001500839"/>
    </source>
</evidence>
<dbReference type="InterPro" id="IPR032710">
    <property type="entry name" value="NTF2-like_dom_sf"/>
</dbReference>
<keyword evidence="3" id="KW-1185">Reference proteome</keyword>
<evidence type="ECO:0000313" key="2">
    <source>
        <dbReference type="EMBL" id="GAA4804162.1"/>
    </source>
</evidence>
<keyword evidence="2" id="KW-0378">Hydrolase</keyword>
<dbReference type="InterPro" id="IPR013100">
    <property type="entry name" value="LEH"/>
</dbReference>
<reference evidence="3" key="1">
    <citation type="journal article" date="2019" name="Int. J. Syst. Evol. Microbiol.">
        <title>The Global Catalogue of Microorganisms (GCM) 10K type strain sequencing project: providing services to taxonomists for standard genome sequencing and annotation.</title>
        <authorList>
            <consortium name="The Broad Institute Genomics Platform"/>
            <consortium name="The Broad Institute Genome Sequencing Center for Infectious Disease"/>
            <person name="Wu L."/>
            <person name="Ma J."/>
        </authorList>
    </citation>
    <scope>NUCLEOTIDE SEQUENCE [LARGE SCALE GENOMIC DNA]</scope>
    <source>
        <strain evidence="3">JCM 18542</strain>
    </source>
</reference>
<feature type="domain" description="Limonene-1,2-epoxide hydrolase" evidence="1">
    <location>
        <begin position="21"/>
        <end position="140"/>
    </location>
</feature>
<name>A0ABP9C641_9ACTN</name>
<dbReference type="Gene3D" id="3.10.450.50">
    <property type="match status" value="1"/>
</dbReference>
<sequence length="156" mass="16975">MSEYRAGAVAAASIAADPDDPIAVVRRFLGALAARDGRTAMELADPHIVYTNVGLATVRGERKMRTVVDLLGRPGIGFGVHTLTAAADGDVVLTERIDEIRVGPLRMRFWVCGKFAVDDGRITLWRDYFDFLDCTKAFLRALVGLASPALNRRMPG</sequence>
<organism evidence="2 3">
    <name type="scientific">Tomitella cavernea</name>
    <dbReference type="NCBI Taxonomy" id="1387982"/>
    <lineage>
        <taxon>Bacteria</taxon>
        <taxon>Bacillati</taxon>
        <taxon>Actinomycetota</taxon>
        <taxon>Actinomycetes</taxon>
        <taxon>Mycobacteriales</taxon>
        <taxon>Tomitella</taxon>
    </lineage>
</organism>
<dbReference type="GO" id="GO:0016787">
    <property type="term" value="F:hydrolase activity"/>
    <property type="evidence" value="ECO:0007669"/>
    <property type="project" value="UniProtKB-KW"/>
</dbReference>
<dbReference type="Pfam" id="PF07858">
    <property type="entry name" value="LEH"/>
    <property type="match status" value="1"/>
</dbReference>
<accession>A0ABP9C641</accession>
<dbReference type="Proteomes" id="UP001500839">
    <property type="component" value="Unassembled WGS sequence"/>
</dbReference>
<protein>
    <submittedName>
        <fullName evidence="2">Limonene-1,2-epoxide hydrolase family protein</fullName>
    </submittedName>
</protein>
<dbReference type="RefSeq" id="WP_200174497.1">
    <property type="nucleotide sequence ID" value="NZ_BAABKQ010000001.1"/>
</dbReference>